<dbReference type="EMBL" id="BSPX01000008">
    <property type="protein sequence ID" value="GLT21455.1"/>
    <property type="molecule type" value="Genomic_DNA"/>
</dbReference>
<accession>A0ABQ6FA59</accession>
<sequence length="281" mass="31778">MSTPKRTLLLFWGVAAAVAGCAFEARRDGSTGHPLPASPRAPRELSLKHYTVNLFGEYRVVHAYLDGVNISVCYSGAEPSDVRFEMVTYTSGKANTPSPPVPGYFLNRRDRANPPPYPGVTAAFQILGTKHRNAYFGYDFMTFGKFCGDWTAGGAVTLGIRDRRAESIEHLILDKETWTRDYNARKIAEGTHFRAFLEPTEYVVRNGNRWVHLRERSPTVPGMDENDTWLLPVGDSNYYFYLAFGHMYGARIDQNVEYMKVQSLVDRIIDSFVVEKLEAEK</sequence>
<proteinExistence type="predicted"/>
<reference evidence="2" key="1">
    <citation type="journal article" date="2019" name="Int. J. Syst. Evol. Microbiol.">
        <title>The Global Catalogue of Microorganisms (GCM) 10K type strain sequencing project: providing services to taxonomists for standard genome sequencing and annotation.</title>
        <authorList>
            <consortium name="The Broad Institute Genomics Platform"/>
            <consortium name="The Broad Institute Genome Sequencing Center for Infectious Disease"/>
            <person name="Wu L."/>
            <person name="Ma J."/>
        </authorList>
    </citation>
    <scope>NUCLEOTIDE SEQUENCE [LARGE SCALE GENOMIC DNA]</scope>
    <source>
        <strain evidence="2">NBRC 102407</strain>
    </source>
</reference>
<comment type="caution">
    <text evidence="1">The sequence shown here is derived from an EMBL/GenBank/DDBJ whole genome shotgun (WGS) entry which is preliminary data.</text>
</comment>
<protein>
    <submittedName>
        <fullName evidence="1">Uncharacterized protein</fullName>
    </submittedName>
</protein>
<dbReference type="PROSITE" id="PS51257">
    <property type="entry name" value="PROKAR_LIPOPROTEIN"/>
    <property type="match status" value="1"/>
</dbReference>
<evidence type="ECO:0000313" key="2">
    <source>
        <dbReference type="Proteomes" id="UP001157167"/>
    </source>
</evidence>
<gene>
    <name evidence="1" type="ORF">GCM10007933_09070</name>
</gene>
<dbReference type="RefSeq" id="WP_284186897.1">
    <property type="nucleotide sequence ID" value="NZ_BSPX01000008.1"/>
</dbReference>
<keyword evidence="2" id="KW-1185">Reference proteome</keyword>
<dbReference type="InterPro" id="IPR008487">
    <property type="entry name" value="DUF769"/>
</dbReference>
<dbReference type="Proteomes" id="UP001157167">
    <property type="component" value="Unassembled WGS sequence"/>
</dbReference>
<evidence type="ECO:0000313" key="1">
    <source>
        <dbReference type="EMBL" id="GLT21455.1"/>
    </source>
</evidence>
<dbReference type="Pfam" id="PF05590">
    <property type="entry name" value="DUF769"/>
    <property type="match status" value="1"/>
</dbReference>
<organism evidence="1 2">
    <name type="scientific">Zoogloea oryzae</name>
    <dbReference type="NCBI Taxonomy" id="310767"/>
    <lineage>
        <taxon>Bacteria</taxon>
        <taxon>Pseudomonadati</taxon>
        <taxon>Pseudomonadota</taxon>
        <taxon>Betaproteobacteria</taxon>
        <taxon>Rhodocyclales</taxon>
        <taxon>Zoogloeaceae</taxon>
        <taxon>Zoogloea</taxon>
    </lineage>
</organism>
<name>A0ABQ6FA59_9RHOO</name>